<evidence type="ECO:0000313" key="2">
    <source>
        <dbReference type="Proteomes" id="UP001148737"/>
    </source>
</evidence>
<reference evidence="1" key="1">
    <citation type="submission" date="2022-07" db="EMBL/GenBank/DDBJ databases">
        <title>Genome Sequence of Lecanicillium saksenae.</title>
        <authorList>
            <person name="Buettner E."/>
        </authorList>
    </citation>
    <scope>NUCLEOTIDE SEQUENCE</scope>
    <source>
        <strain evidence="1">VT-O1</strain>
    </source>
</reference>
<accession>A0ACC1QDS2</accession>
<evidence type="ECO:0000313" key="1">
    <source>
        <dbReference type="EMBL" id="KAJ3472326.1"/>
    </source>
</evidence>
<gene>
    <name evidence="1" type="ORF">NLG97_g11085</name>
</gene>
<keyword evidence="2" id="KW-1185">Reference proteome</keyword>
<dbReference type="Proteomes" id="UP001148737">
    <property type="component" value="Unassembled WGS sequence"/>
</dbReference>
<protein>
    <submittedName>
        <fullName evidence="1">Uncharacterized protein</fullName>
    </submittedName>
</protein>
<organism evidence="1 2">
    <name type="scientific">Lecanicillium saksenae</name>
    <dbReference type="NCBI Taxonomy" id="468837"/>
    <lineage>
        <taxon>Eukaryota</taxon>
        <taxon>Fungi</taxon>
        <taxon>Dikarya</taxon>
        <taxon>Ascomycota</taxon>
        <taxon>Pezizomycotina</taxon>
        <taxon>Sordariomycetes</taxon>
        <taxon>Hypocreomycetidae</taxon>
        <taxon>Hypocreales</taxon>
        <taxon>Cordycipitaceae</taxon>
        <taxon>Lecanicillium</taxon>
    </lineage>
</organism>
<name>A0ACC1QDS2_9HYPO</name>
<proteinExistence type="predicted"/>
<dbReference type="EMBL" id="JANAKD010003237">
    <property type="protein sequence ID" value="KAJ3472326.1"/>
    <property type="molecule type" value="Genomic_DNA"/>
</dbReference>
<comment type="caution">
    <text evidence="1">The sequence shown here is derived from an EMBL/GenBank/DDBJ whole genome shotgun (WGS) entry which is preliminary data.</text>
</comment>
<sequence>MSQPKFYVYPGLGEWAKENMHYSQAVRIGDRILCSGQGGWNPQPDEIDLAALFPEDIGAQVSQAFANCDMNLRHAGGRGLAQGYKVVTYATDLSAAHEHVVRNLRRWMPENRPIWTELGVAALGAPGMKFEIDVEAYDPDGAKKELA</sequence>